<name>A0A7W4TMV7_KINRA</name>
<comment type="caution">
    <text evidence="3">The sequence shown here is derived from an EMBL/GenBank/DDBJ whole genome shotgun (WGS) entry which is preliminary data.</text>
</comment>
<dbReference type="PROSITE" id="PS00061">
    <property type="entry name" value="ADH_SHORT"/>
    <property type="match status" value="1"/>
</dbReference>
<evidence type="ECO:0000313" key="3">
    <source>
        <dbReference type="EMBL" id="MBB2901468.1"/>
    </source>
</evidence>
<proteinExistence type="inferred from homology"/>
<dbReference type="InterPro" id="IPR002347">
    <property type="entry name" value="SDR_fam"/>
</dbReference>
<evidence type="ECO:0000313" key="4">
    <source>
        <dbReference type="Proteomes" id="UP000533269"/>
    </source>
</evidence>
<dbReference type="EMBL" id="JACHVY010000002">
    <property type="protein sequence ID" value="MBB2901468.1"/>
    <property type="molecule type" value="Genomic_DNA"/>
</dbReference>
<dbReference type="Proteomes" id="UP000533269">
    <property type="component" value="Unassembled WGS sequence"/>
</dbReference>
<dbReference type="InterPro" id="IPR036291">
    <property type="entry name" value="NAD(P)-bd_dom_sf"/>
</dbReference>
<dbReference type="Pfam" id="PF00106">
    <property type="entry name" value="adh_short"/>
    <property type="match status" value="1"/>
</dbReference>
<comment type="similarity">
    <text evidence="1">Belongs to the short-chain dehydrogenases/reductases (SDR) family.</text>
</comment>
<dbReference type="GO" id="GO:0016491">
    <property type="term" value="F:oxidoreductase activity"/>
    <property type="evidence" value="ECO:0007669"/>
    <property type="project" value="UniProtKB-KW"/>
</dbReference>
<reference evidence="3 4" key="1">
    <citation type="submission" date="2020-08" db="EMBL/GenBank/DDBJ databases">
        <title>The Agave Microbiome: Exploring the role of microbial communities in plant adaptations to desert environments.</title>
        <authorList>
            <person name="Partida-Martinez L.P."/>
        </authorList>
    </citation>
    <scope>NUCLEOTIDE SEQUENCE [LARGE SCALE GENOMIC DNA]</scope>
    <source>
        <strain evidence="3 4">AS2.23</strain>
    </source>
</reference>
<keyword evidence="2" id="KW-0560">Oxidoreductase</keyword>
<sequence length="273" mass="27633">MPEPTSAAPQCALVTGASRGIGREVALGLAAAGFVVGVTGRDARSLDGLVEEITAAGGWAVATAFDVTDAGAVAAGVRALEQELGGFDLLVQSHGRIESDEVPPWEADLGQVRAVLEANVLGAFHVVRAVVPGMVARGSGRVVDLSSGAASADSGIHAAYGASKAALFRLGGAIAAAGAAHGVRAFELSPGVVRTAMSTGMGQHAERTEWTDPADVVAMVLAIAAGELDGWSGRYLRVGVDTPGSLLAAEATRSPRGRRLVVEPYGEDDPLHP</sequence>
<dbReference type="PRINTS" id="PR00081">
    <property type="entry name" value="GDHRDH"/>
</dbReference>
<protein>
    <submittedName>
        <fullName evidence="3">NADP-dependent 3-hydroxy acid dehydrogenase YdfG</fullName>
    </submittedName>
</protein>
<dbReference type="InterPro" id="IPR020904">
    <property type="entry name" value="Sc_DH/Rdtase_CS"/>
</dbReference>
<dbReference type="SUPFAM" id="SSF51735">
    <property type="entry name" value="NAD(P)-binding Rossmann-fold domains"/>
    <property type="match status" value="1"/>
</dbReference>
<dbReference type="PANTHER" id="PTHR44196">
    <property type="entry name" value="DEHYDROGENASE/REDUCTASE SDR FAMILY MEMBER 7B"/>
    <property type="match status" value="1"/>
</dbReference>
<dbReference type="GO" id="GO:0016020">
    <property type="term" value="C:membrane"/>
    <property type="evidence" value="ECO:0007669"/>
    <property type="project" value="TreeGrafter"/>
</dbReference>
<reference evidence="3 4" key="2">
    <citation type="submission" date="2020-08" db="EMBL/GenBank/DDBJ databases">
        <authorList>
            <person name="Partida-Martinez L."/>
            <person name="Huntemann M."/>
            <person name="Clum A."/>
            <person name="Wang J."/>
            <person name="Palaniappan K."/>
            <person name="Ritter S."/>
            <person name="Chen I.-M."/>
            <person name="Stamatis D."/>
            <person name="Reddy T."/>
            <person name="O'Malley R."/>
            <person name="Daum C."/>
            <person name="Shapiro N."/>
            <person name="Ivanova N."/>
            <person name="Kyrpides N."/>
            <person name="Woyke T."/>
        </authorList>
    </citation>
    <scope>NUCLEOTIDE SEQUENCE [LARGE SCALE GENOMIC DNA]</scope>
    <source>
        <strain evidence="3 4">AS2.23</strain>
    </source>
</reference>
<gene>
    <name evidence="3" type="ORF">FHR75_002283</name>
</gene>
<dbReference type="CDD" id="cd05233">
    <property type="entry name" value="SDR_c"/>
    <property type="match status" value="1"/>
</dbReference>
<dbReference type="PANTHER" id="PTHR44196:SF1">
    <property type="entry name" value="DEHYDROGENASE_REDUCTASE SDR FAMILY MEMBER 7B"/>
    <property type="match status" value="1"/>
</dbReference>
<dbReference type="RefSeq" id="WP_183391570.1">
    <property type="nucleotide sequence ID" value="NZ_JACHVY010000002.1"/>
</dbReference>
<evidence type="ECO:0000256" key="1">
    <source>
        <dbReference type="ARBA" id="ARBA00006484"/>
    </source>
</evidence>
<evidence type="ECO:0000256" key="2">
    <source>
        <dbReference type="ARBA" id="ARBA00023002"/>
    </source>
</evidence>
<accession>A0A7W4TMV7</accession>
<dbReference type="AlphaFoldDB" id="A0A7W4TMV7"/>
<organism evidence="3 4">
    <name type="scientific">Kineococcus radiotolerans</name>
    <dbReference type="NCBI Taxonomy" id="131568"/>
    <lineage>
        <taxon>Bacteria</taxon>
        <taxon>Bacillati</taxon>
        <taxon>Actinomycetota</taxon>
        <taxon>Actinomycetes</taxon>
        <taxon>Kineosporiales</taxon>
        <taxon>Kineosporiaceae</taxon>
        <taxon>Kineococcus</taxon>
    </lineage>
</organism>
<dbReference type="Gene3D" id="3.40.50.720">
    <property type="entry name" value="NAD(P)-binding Rossmann-like Domain"/>
    <property type="match status" value="1"/>
</dbReference>